<dbReference type="InterPro" id="IPR014729">
    <property type="entry name" value="Rossmann-like_a/b/a_fold"/>
</dbReference>
<feature type="domain" description="Cytidyltransferase-like" evidence="4">
    <location>
        <begin position="7"/>
        <end position="133"/>
    </location>
</feature>
<dbReference type="Gene3D" id="3.40.50.620">
    <property type="entry name" value="HUPs"/>
    <property type="match status" value="1"/>
</dbReference>
<dbReference type="EMBL" id="CP034539">
    <property type="protein sequence ID" value="AZQ36759.1"/>
    <property type="molecule type" value="Genomic_DNA"/>
</dbReference>
<dbReference type="KEGG" id="scya:EJ357_27675"/>
<gene>
    <name evidence="5" type="ORF">EJ357_27675</name>
</gene>
<name>A0A3Q9EW20_9ACTN</name>
<evidence type="ECO:0000259" key="4">
    <source>
        <dbReference type="Pfam" id="PF01467"/>
    </source>
</evidence>
<dbReference type="InterPro" id="IPR004821">
    <property type="entry name" value="Cyt_trans-like"/>
</dbReference>
<dbReference type="Proteomes" id="UP000280298">
    <property type="component" value="Chromosome"/>
</dbReference>
<keyword evidence="6" id="KW-1185">Reference proteome</keyword>
<dbReference type="GO" id="GO:0016779">
    <property type="term" value="F:nucleotidyltransferase activity"/>
    <property type="evidence" value="ECO:0007669"/>
    <property type="project" value="UniProtKB-KW"/>
</dbReference>
<accession>A0A3Q9EW20</accession>
<reference evidence="5 6" key="1">
    <citation type="journal article" date="2019" name="Int. J. Syst. Evol. Microbiol.">
        <title>Streptomyces cyaneochromogenes sp. nov., a blue pigment-producing actinomycete from manganese-contaminated soil.</title>
        <authorList>
            <person name="Tang X."/>
            <person name="Zhao J."/>
            <person name="Li K."/>
            <person name="Chen Z."/>
            <person name="Sun Y."/>
            <person name="Gao J."/>
        </authorList>
    </citation>
    <scope>NUCLEOTIDE SEQUENCE [LARGE SCALE GENOMIC DNA]</scope>
    <source>
        <strain evidence="5 6">MK-45</strain>
    </source>
</reference>
<feature type="region of interest" description="Disordered" evidence="3">
    <location>
        <begin position="145"/>
        <end position="173"/>
    </location>
</feature>
<keyword evidence="2" id="KW-0548">Nucleotidyltransferase</keyword>
<evidence type="ECO:0000256" key="2">
    <source>
        <dbReference type="ARBA" id="ARBA00022695"/>
    </source>
</evidence>
<evidence type="ECO:0000256" key="1">
    <source>
        <dbReference type="ARBA" id="ARBA00022679"/>
    </source>
</evidence>
<dbReference type="NCBIfam" id="TIGR00125">
    <property type="entry name" value="cyt_tran_rel"/>
    <property type="match status" value="1"/>
</dbReference>
<dbReference type="Pfam" id="PF01467">
    <property type="entry name" value="CTP_transf_like"/>
    <property type="match status" value="1"/>
</dbReference>
<evidence type="ECO:0000313" key="6">
    <source>
        <dbReference type="Proteomes" id="UP000280298"/>
    </source>
</evidence>
<organism evidence="5 6">
    <name type="scientific">Streptomyces cyaneochromogenes</name>
    <dbReference type="NCBI Taxonomy" id="2496836"/>
    <lineage>
        <taxon>Bacteria</taxon>
        <taxon>Bacillati</taxon>
        <taxon>Actinomycetota</taxon>
        <taxon>Actinomycetes</taxon>
        <taxon>Kitasatosporales</taxon>
        <taxon>Streptomycetaceae</taxon>
        <taxon>Streptomyces</taxon>
    </lineage>
</organism>
<dbReference type="PANTHER" id="PTHR43793">
    <property type="entry name" value="FAD SYNTHASE"/>
    <property type="match status" value="1"/>
</dbReference>
<dbReference type="InterPro" id="IPR050385">
    <property type="entry name" value="Archaeal_FAD_synthase"/>
</dbReference>
<evidence type="ECO:0000256" key="3">
    <source>
        <dbReference type="SAM" id="MobiDB-lite"/>
    </source>
</evidence>
<sequence>MGERLGYAPGVFDLFHVGHLNILRRAREHCDRLVAGVCCDDLVVHLKGRPPVVPLSERMEIVRSIRYVDEIYVATVSDKIEIWKEVGFDVIFKGDDWLGTEVWKSLETEFAKVGVDVLYFPYTAHTSSTLLRRALNLLTLANRTGPPSGQFPEPLHKKGASEQEVGYEQGAVDPEKEVLIRQE</sequence>
<dbReference type="PANTHER" id="PTHR43793:SF1">
    <property type="entry name" value="FAD SYNTHASE"/>
    <property type="match status" value="1"/>
</dbReference>
<dbReference type="SUPFAM" id="SSF52374">
    <property type="entry name" value="Nucleotidylyl transferase"/>
    <property type="match status" value="1"/>
</dbReference>
<dbReference type="AlphaFoldDB" id="A0A3Q9EW20"/>
<keyword evidence="1 5" id="KW-0808">Transferase</keyword>
<dbReference type="OrthoDB" id="9802794at2"/>
<protein>
    <submittedName>
        <fullName evidence="5">Cytidyltransferase</fullName>
    </submittedName>
</protein>
<evidence type="ECO:0000313" key="5">
    <source>
        <dbReference type="EMBL" id="AZQ36759.1"/>
    </source>
</evidence>
<proteinExistence type="predicted"/>